<comment type="caution">
    <text evidence="2">The sequence shown here is derived from an EMBL/GenBank/DDBJ whole genome shotgun (WGS) entry which is preliminary data.</text>
</comment>
<evidence type="ECO:0000313" key="3">
    <source>
        <dbReference type="Proteomes" id="UP000249185"/>
    </source>
</evidence>
<dbReference type="Proteomes" id="UP000249185">
    <property type="component" value="Unassembled WGS sequence"/>
</dbReference>
<dbReference type="SUPFAM" id="SSF52540">
    <property type="entry name" value="P-loop containing nucleoside triphosphate hydrolases"/>
    <property type="match status" value="1"/>
</dbReference>
<sequence>MDEHIFHDAEESPPLCPPQPGSNMLVIGESEHGANRVIRDLIEETLELRGRVVIIDAEGAWSDDGAAVGGRAVRLAPGGPYPIDPFRAIRAAVEEYEFVEDLADLLAMVGGPETGEPTHYLRACLRRLLTERPGRGKVGDLDLDEIYTALMRVGGGEGAAGFAALRAAGGFGMLLGAEGADPLFQGDLVQLDLSAGSARSARAHAIAIAIAVFLVHLDLFRRPAFERRSLVVVDGGGIFPRDAAGVGLLTRLMSYCGDYRANVVLRIPGYRLAGDPDLRIDPLARLCETHVLFRQQLAGARTYGAALARNSARALGQVLPGLAVEPGVRAEYLIAHADGRTLVREALLGRTRA</sequence>
<proteinExistence type="predicted"/>
<evidence type="ECO:0000313" key="2">
    <source>
        <dbReference type="EMBL" id="PZQ48805.1"/>
    </source>
</evidence>
<dbReference type="EMBL" id="QFPW01000010">
    <property type="protein sequence ID" value="PZQ48805.1"/>
    <property type="molecule type" value="Genomic_DNA"/>
</dbReference>
<protein>
    <submittedName>
        <fullName evidence="2">Uncharacterized protein</fullName>
    </submittedName>
</protein>
<evidence type="ECO:0000256" key="1">
    <source>
        <dbReference type="SAM" id="MobiDB-lite"/>
    </source>
</evidence>
<gene>
    <name evidence="2" type="ORF">DI556_13400</name>
</gene>
<name>A0A2W5NDK0_RHOSU</name>
<organism evidence="2 3">
    <name type="scientific">Rhodovulum sulfidophilum</name>
    <name type="common">Rhodobacter sulfidophilus</name>
    <dbReference type="NCBI Taxonomy" id="35806"/>
    <lineage>
        <taxon>Bacteria</taxon>
        <taxon>Pseudomonadati</taxon>
        <taxon>Pseudomonadota</taxon>
        <taxon>Alphaproteobacteria</taxon>
        <taxon>Rhodobacterales</taxon>
        <taxon>Paracoccaceae</taxon>
        <taxon>Rhodovulum</taxon>
    </lineage>
</organism>
<feature type="compositionally biased region" description="Basic and acidic residues" evidence="1">
    <location>
        <begin position="1"/>
        <end position="10"/>
    </location>
</feature>
<accession>A0A2W5NDK0</accession>
<reference evidence="2 3" key="1">
    <citation type="submission" date="2017-08" db="EMBL/GenBank/DDBJ databases">
        <title>Infants hospitalized years apart are colonized by the same room-sourced microbial strains.</title>
        <authorList>
            <person name="Brooks B."/>
            <person name="Olm M.R."/>
            <person name="Firek B.A."/>
            <person name="Baker R."/>
            <person name="Thomas B.C."/>
            <person name="Morowitz M.J."/>
            <person name="Banfield J.F."/>
        </authorList>
    </citation>
    <scope>NUCLEOTIDE SEQUENCE [LARGE SCALE GENOMIC DNA]</scope>
    <source>
        <strain evidence="2">S2_005_002_R2_34</strain>
    </source>
</reference>
<feature type="region of interest" description="Disordered" evidence="1">
    <location>
        <begin position="1"/>
        <end position="20"/>
    </location>
</feature>
<dbReference type="AlphaFoldDB" id="A0A2W5NDK0"/>
<dbReference type="InterPro" id="IPR027417">
    <property type="entry name" value="P-loop_NTPase"/>
</dbReference>